<dbReference type="EMBL" id="QFFF01000001">
    <property type="protein sequence ID" value="PWG03475.1"/>
    <property type="molecule type" value="Genomic_DNA"/>
</dbReference>
<dbReference type="InterPro" id="IPR011250">
    <property type="entry name" value="OMP/PagP_B-barrel"/>
</dbReference>
<feature type="signal peptide" evidence="2">
    <location>
        <begin position="1"/>
        <end position="21"/>
    </location>
</feature>
<gene>
    <name evidence="4" type="ORF">DF286_11790</name>
</gene>
<reference evidence="4 5" key="1">
    <citation type="submission" date="2018-05" db="EMBL/GenBank/DDBJ databases">
        <title>Genome of Sphingosinicella humi QZX222.</title>
        <authorList>
            <person name="Qiao Z."/>
            <person name="Wang G."/>
        </authorList>
    </citation>
    <scope>NUCLEOTIDE SEQUENCE [LARGE SCALE GENOMIC DNA]</scope>
    <source>
        <strain evidence="4 5">QZX222</strain>
    </source>
</reference>
<evidence type="ECO:0000256" key="1">
    <source>
        <dbReference type="ARBA" id="ARBA00022729"/>
    </source>
</evidence>
<dbReference type="OrthoDB" id="8222426at2"/>
<dbReference type="NCBIfam" id="TIGR01414">
    <property type="entry name" value="autotrans_barl"/>
    <property type="match status" value="1"/>
</dbReference>
<evidence type="ECO:0000256" key="2">
    <source>
        <dbReference type="SAM" id="SignalP"/>
    </source>
</evidence>
<organism evidence="4 5">
    <name type="scientific">Allosphingosinicella humi</name>
    <dbReference type="NCBI Taxonomy" id="2068657"/>
    <lineage>
        <taxon>Bacteria</taxon>
        <taxon>Pseudomonadati</taxon>
        <taxon>Pseudomonadota</taxon>
        <taxon>Alphaproteobacteria</taxon>
        <taxon>Sphingomonadales</taxon>
        <taxon>Sphingomonadaceae</taxon>
        <taxon>Allosphingosinicella</taxon>
    </lineage>
</organism>
<keyword evidence="5" id="KW-1185">Reference proteome</keyword>
<dbReference type="RefSeq" id="WP_109271613.1">
    <property type="nucleotide sequence ID" value="NZ_QFFF01000001.1"/>
</dbReference>
<dbReference type="SUPFAM" id="SSF56925">
    <property type="entry name" value="OMPA-like"/>
    <property type="match status" value="1"/>
</dbReference>
<dbReference type="Pfam" id="PF13505">
    <property type="entry name" value="OMP_b-brl"/>
    <property type="match status" value="1"/>
</dbReference>
<dbReference type="AlphaFoldDB" id="A0A2U2J560"/>
<protein>
    <submittedName>
        <fullName evidence="4">Porin family protein</fullName>
    </submittedName>
</protein>
<accession>A0A2U2J560</accession>
<dbReference type="InterPro" id="IPR006315">
    <property type="entry name" value="OM_autotransptr_brl_dom"/>
</dbReference>
<dbReference type="InterPro" id="IPR027385">
    <property type="entry name" value="Beta-barrel_OMP"/>
</dbReference>
<feature type="chain" id="PRO_5015626475" evidence="2">
    <location>
        <begin position="22"/>
        <end position="189"/>
    </location>
</feature>
<dbReference type="GO" id="GO:0019867">
    <property type="term" value="C:outer membrane"/>
    <property type="evidence" value="ECO:0007669"/>
    <property type="project" value="InterPro"/>
</dbReference>
<comment type="caution">
    <text evidence="4">The sequence shown here is derived from an EMBL/GenBank/DDBJ whole genome shotgun (WGS) entry which is preliminary data.</text>
</comment>
<evidence type="ECO:0000313" key="4">
    <source>
        <dbReference type="EMBL" id="PWG03475.1"/>
    </source>
</evidence>
<proteinExistence type="predicted"/>
<evidence type="ECO:0000259" key="3">
    <source>
        <dbReference type="Pfam" id="PF13505"/>
    </source>
</evidence>
<dbReference type="Proteomes" id="UP000245916">
    <property type="component" value="Unassembled WGS sequence"/>
</dbReference>
<evidence type="ECO:0000313" key="5">
    <source>
        <dbReference type="Proteomes" id="UP000245916"/>
    </source>
</evidence>
<dbReference type="Gene3D" id="2.40.160.20">
    <property type="match status" value="1"/>
</dbReference>
<name>A0A2U2J560_9SPHN</name>
<feature type="domain" description="Outer membrane protein beta-barrel" evidence="3">
    <location>
        <begin position="9"/>
        <end position="189"/>
    </location>
</feature>
<keyword evidence="1 2" id="KW-0732">Signal</keyword>
<sequence length="189" mass="19556">MKLSFVAFAFAATAITAPALAAPVSGARIEGVVGYDNVRVDFGPDDESQDGVLYGVGIGYDFAVTPTTSVGIDAEAADATTDIEFVDGADSAKISAGRDLYVGGRVTTAVSDRVNLYGKLGYTNARIKATVTEGGVTTSESANGDGIRAGVGAQYALGTNSYVGTEYRYSNYEAGLSRHQVAATFGFRF</sequence>